<protein>
    <submittedName>
        <fullName evidence="2">Substrate-binding domain-containing protein</fullName>
    </submittedName>
</protein>
<dbReference type="AlphaFoldDB" id="A0AA90NDJ1"/>
<keyword evidence="3" id="KW-1185">Reference proteome</keyword>
<keyword evidence="1" id="KW-1133">Transmembrane helix</keyword>
<dbReference type="Pfam" id="PF13531">
    <property type="entry name" value="SBP_bac_11"/>
    <property type="match status" value="1"/>
</dbReference>
<evidence type="ECO:0000313" key="2">
    <source>
        <dbReference type="EMBL" id="MDP0397198.1"/>
    </source>
</evidence>
<sequence>MGTHRSGTGSRGLARWVVAAIAAVLVVIAVAAAMVWLLGRSEQEGRDAAATCVEGELSLKVAAAPALVESLRRVAEGFNSSGTVSNDYCPKVEITGVDSPVALSALSGTWDAKLGPAPALWIPESATWTARLAAAKPSEVSGQPTSIASSPVVLAVRGSARQTFDGVRWVDVPARQPDLRITLPTGAGADGTYLAAQTVGAAVARTGGAAITEEAARGPLVTGTLNRWAASAPKTANTTAALEGLMVPSDTLRAVPTTEQQLFAFARGRGETAPVAVYPAGPTASATYPAAVLDREGVSAAQRRAASDFVAYVGKADNAKPLAEAGFRVSGQSTPAKTPSVSFGTVEPLAPAANPAVIAIADAITPK</sequence>
<comment type="caution">
    <text evidence="2">The sequence shown here is derived from an EMBL/GenBank/DDBJ whole genome shotgun (WGS) entry which is preliminary data.</text>
</comment>
<proteinExistence type="predicted"/>
<accession>A0AA90NDJ1</accession>
<evidence type="ECO:0000256" key="1">
    <source>
        <dbReference type="SAM" id="Phobius"/>
    </source>
</evidence>
<feature type="transmembrane region" description="Helical" evidence="1">
    <location>
        <begin position="12"/>
        <end position="38"/>
    </location>
</feature>
<reference evidence="2" key="1">
    <citation type="submission" date="2023-08" db="EMBL/GenBank/DDBJ databases">
        <title>The draft genome of Tsukamurella strandjordii strain 050030.</title>
        <authorList>
            <person name="Zhao F."/>
            <person name="Feng Y."/>
            <person name="Zong Z."/>
        </authorList>
    </citation>
    <scope>NUCLEOTIDE SEQUENCE</scope>
    <source>
        <strain evidence="2">050030</strain>
    </source>
</reference>
<keyword evidence="1" id="KW-0472">Membrane</keyword>
<organism evidence="2 3">
    <name type="scientific">Tsukamurella strandjordii</name>
    <dbReference type="NCBI Taxonomy" id="147577"/>
    <lineage>
        <taxon>Bacteria</taxon>
        <taxon>Bacillati</taxon>
        <taxon>Actinomycetota</taxon>
        <taxon>Actinomycetes</taxon>
        <taxon>Mycobacteriales</taxon>
        <taxon>Tsukamurellaceae</taxon>
        <taxon>Tsukamurella</taxon>
    </lineage>
</organism>
<keyword evidence="1" id="KW-0812">Transmembrane</keyword>
<name>A0AA90NDJ1_9ACTN</name>
<dbReference type="RefSeq" id="WP_305110456.1">
    <property type="nucleotide sequence ID" value="NZ_BAAAII010000005.1"/>
</dbReference>
<gene>
    <name evidence="2" type="ORF">Q7X28_04595</name>
</gene>
<evidence type="ECO:0000313" key="3">
    <source>
        <dbReference type="Proteomes" id="UP001178281"/>
    </source>
</evidence>
<dbReference type="Proteomes" id="UP001178281">
    <property type="component" value="Unassembled WGS sequence"/>
</dbReference>
<dbReference type="EMBL" id="JAUTIX010000002">
    <property type="protein sequence ID" value="MDP0397198.1"/>
    <property type="molecule type" value="Genomic_DNA"/>
</dbReference>